<keyword evidence="3" id="KW-1185">Reference proteome</keyword>
<reference evidence="2" key="3">
    <citation type="submission" date="2022-01" db="UniProtKB">
        <authorList>
            <consortium name="EnsemblPlants"/>
        </authorList>
    </citation>
    <scope>IDENTIFICATION</scope>
    <source>
        <strain evidence="2">subsp. vulgare</strain>
    </source>
</reference>
<accession>A0A8I6X128</accession>
<feature type="compositionally biased region" description="Polar residues" evidence="1">
    <location>
        <begin position="1"/>
        <end position="18"/>
    </location>
</feature>
<organism evidence="2 3">
    <name type="scientific">Hordeum vulgare subsp. vulgare</name>
    <name type="common">Domesticated barley</name>
    <dbReference type="NCBI Taxonomy" id="112509"/>
    <lineage>
        <taxon>Eukaryota</taxon>
        <taxon>Viridiplantae</taxon>
        <taxon>Streptophyta</taxon>
        <taxon>Embryophyta</taxon>
        <taxon>Tracheophyta</taxon>
        <taxon>Spermatophyta</taxon>
        <taxon>Magnoliopsida</taxon>
        <taxon>Liliopsida</taxon>
        <taxon>Poales</taxon>
        <taxon>Poaceae</taxon>
        <taxon>BOP clade</taxon>
        <taxon>Pooideae</taxon>
        <taxon>Triticodae</taxon>
        <taxon>Triticeae</taxon>
        <taxon>Hordeinae</taxon>
        <taxon>Hordeum</taxon>
    </lineage>
</organism>
<feature type="compositionally biased region" description="Basic and acidic residues" evidence="1">
    <location>
        <begin position="22"/>
        <end position="33"/>
    </location>
</feature>
<reference evidence="3" key="1">
    <citation type="journal article" date="2012" name="Nature">
        <title>A physical, genetic and functional sequence assembly of the barley genome.</title>
        <authorList>
            <consortium name="The International Barley Genome Sequencing Consortium"/>
            <person name="Mayer K.F."/>
            <person name="Waugh R."/>
            <person name="Brown J.W."/>
            <person name="Schulman A."/>
            <person name="Langridge P."/>
            <person name="Platzer M."/>
            <person name="Fincher G.B."/>
            <person name="Muehlbauer G.J."/>
            <person name="Sato K."/>
            <person name="Close T.J."/>
            <person name="Wise R.P."/>
            <person name="Stein N."/>
        </authorList>
    </citation>
    <scope>NUCLEOTIDE SEQUENCE [LARGE SCALE GENOMIC DNA]</scope>
    <source>
        <strain evidence="3">cv. Morex</strain>
    </source>
</reference>
<dbReference type="Gramene" id="HORVU.MOREX.r2.1HG0003020.1">
    <property type="protein sequence ID" value="HORVU.MOREX.r2.1HG0003020.1.CDS.1"/>
    <property type="gene ID" value="HORVU.MOREX.r2.1HG0003020"/>
</dbReference>
<dbReference type="Proteomes" id="UP000011116">
    <property type="component" value="Chromosome 1H"/>
</dbReference>
<name>A0A8I6X128_HORVV</name>
<reference evidence="2" key="2">
    <citation type="submission" date="2020-10" db="EMBL/GenBank/DDBJ databases">
        <authorList>
            <person name="Scholz U."/>
            <person name="Mascher M."/>
            <person name="Fiebig A."/>
        </authorList>
    </citation>
    <scope>NUCLEOTIDE SEQUENCE [LARGE SCALE GENOMIC DNA]</scope>
    <source>
        <strain evidence="2">cv. Morex</strain>
    </source>
</reference>
<evidence type="ECO:0000313" key="3">
    <source>
        <dbReference type="Proteomes" id="UP000011116"/>
    </source>
</evidence>
<feature type="region of interest" description="Disordered" evidence="1">
    <location>
        <begin position="1"/>
        <end position="36"/>
    </location>
</feature>
<dbReference type="AlphaFoldDB" id="A0A8I6X128"/>
<protein>
    <submittedName>
        <fullName evidence="2">Uncharacterized protein</fullName>
    </submittedName>
</protein>
<dbReference type="Gramene" id="HORVU.MOREX.r3.1HG0003870.1">
    <property type="protein sequence ID" value="HORVU.MOREX.r3.1HG0003870.1.CDS1"/>
    <property type="gene ID" value="HORVU.MOREX.r3.1HG0003870"/>
</dbReference>
<evidence type="ECO:0000313" key="2">
    <source>
        <dbReference type="EnsemblPlants" id="HORVU.MOREX.r3.1HG0003870.1.CDS1"/>
    </source>
</evidence>
<evidence type="ECO:0000256" key="1">
    <source>
        <dbReference type="SAM" id="MobiDB-lite"/>
    </source>
</evidence>
<proteinExistence type="predicted"/>
<sequence length="115" mass="12587">MLQQTGSLATVSSPQKATTVPLDKKDRGEEKKKSNTTVYTVQEPYLPVPVVCAPTSSLHMSIFLHTKLSSSLQKKKGAKVAHMQKESSTLMFINSTRGAKALFNGENGQNLTLFF</sequence>
<dbReference type="EnsemblPlants" id="HORVU.MOREX.r3.1HG0003870.1">
    <property type="protein sequence ID" value="HORVU.MOREX.r3.1HG0003870.1.CDS1"/>
    <property type="gene ID" value="HORVU.MOREX.r3.1HG0003870"/>
</dbReference>